<evidence type="ECO:0000313" key="3">
    <source>
        <dbReference type="Proteomes" id="UP001154282"/>
    </source>
</evidence>
<protein>
    <recommendedName>
        <fullName evidence="1">PsbP C-terminal domain-containing protein</fullName>
    </recommendedName>
</protein>
<reference evidence="2" key="1">
    <citation type="submission" date="2022-08" db="EMBL/GenBank/DDBJ databases">
        <authorList>
            <person name="Gutierrez-Valencia J."/>
        </authorList>
    </citation>
    <scope>NUCLEOTIDE SEQUENCE</scope>
</reference>
<organism evidence="2 3">
    <name type="scientific">Linum tenue</name>
    <dbReference type="NCBI Taxonomy" id="586396"/>
    <lineage>
        <taxon>Eukaryota</taxon>
        <taxon>Viridiplantae</taxon>
        <taxon>Streptophyta</taxon>
        <taxon>Embryophyta</taxon>
        <taxon>Tracheophyta</taxon>
        <taxon>Spermatophyta</taxon>
        <taxon>Magnoliopsida</taxon>
        <taxon>eudicotyledons</taxon>
        <taxon>Gunneridae</taxon>
        <taxon>Pentapetalae</taxon>
        <taxon>rosids</taxon>
        <taxon>fabids</taxon>
        <taxon>Malpighiales</taxon>
        <taxon>Linaceae</taxon>
        <taxon>Linum</taxon>
    </lineage>
</organism>
<dbReference type="InterPro" id="IPR002683">
    <property type="entry name" value="PsbP_C"/>
</dbReference>
<feature type="non-terminal residue" evidence="2">
    <location>
        <position position="1"/>
    </location>
</feature>
<feature type="domain" description="PsbP C-terminal" evidence="1">
    <location>
        <begin position="61"/>
        <end position="107"/>
    </location>
</feature>
<dbReference type="AlphaFoldDB" id="A0AAV0J5R7"/>
<evidence type="ECO:0000259" key="1">
    <source>
        <dbReference type="Pfam" id="PF01789"/>
    </source>
</evidence>
<dbReference type="Gene3D" id="3.40.1000.10">
    <property type="entry name" value="Mog1/PsbP, alpha/beta/alpha sandwich"/>
    <property type="match status" value="1"/>
</dbReference>
<dbReference type="Proteomes" id="UP001154282">
    <property type="component" value="Unassembled WGS sequence"/>
</dbReference>
<name>A0AAV0J5R7_9ROSI</name>
<evidence type="ECO:0000313" key="2">
    <source>
        <dbReference type="EMBL" id="CAI0405261.1"/>
    </source>
</evidence>
<gene>
    <name evidence="2" type="ORF">LITE_LOCUS12821</name>
</gene>
<dbReference type="GO" id="GO:0009654">
    <property type="term" value="C:photosystem II oxygen evolving complex"/>
    <property type="evidence" value="ECO:0007669"/>
    <property type="project" value="InterPro"/>
</dbReference>
<dbReference type="GO" id="GO:0015979">
    <property type="term" value="P:photosynthesis"/>
    <property type="evidence" value="ECO:0007669"/>
    <property type="project" value="InterPro"/>
</dbReference>
<dbReference type="EMBL" id="CAMGYJ010000004">
    <property type="protein sequence ID" value="CAI0405261.1"/>
    <property type="molecule type" value="Genomic_DNA"/>
</dbReference>
<sequence length="124" mass="13430">FLRAYWPNLEARGYNCSFPSSSSRQKPLSSLSLWASATPSTESGNQSGNRNGVNVSILKEEKAGATVLFEEMKKASNNVGVVVNPVRLNTLTEFGTPEFVADKLIQGEKRKLKLTSLLGNAALV</sequence>
<dbReference type="Pfam" id="PF01789">
    <property type="entry name" value="PsbP"/>
    <property type="match status" value="1"/>
</dbReference>
<dbReference type="GO" id="GO:0005509">
    <property type="term" value="F:calcium ion binding"/>
    <property type="evidence" value="ECO:0007669"/>
    <property type="project" value="InterPro"/>
</dbReference>
<comment type="caution">
    <text evidence="2">The sequence shown here is derived from an EMBL/GenBank/DDBJ whole genome shotgun (WGS) entry which is preliminary data.</text>
</comment>
<dbReference type="GO" id="GO:0019898">
    <property type="term" value="C:extrinsic component of membrane"/>
    <property type="evidence" value="ECO:0007669"/>
    <property type="project" value="InterPro"/>
</dbReference>
<accession>A0AAV0J5R7</accession>
<dbReference type="InterPro" id="IPR016123">
    <property type="entry name" value="Mog1/PsbP_a/b/a-sand"/>
</dbReference>
<dbReference type="SUPFAM" id="SSF55724">
    <property type="entry name" value="Mog1p/PsbP-like"/>
    <property type="match status" value="1"/>
</dbReference>
<keyword evidence="3" id="KW-1185">Reference proteome</keyword>
<proteinExistence type="predicted"/>